<dbReference type="SMART" id="SM00240">
    <property type="entry name" value="FHA"/>
    <property type="match status" value="1"/>
</dbReference>
<dbReference type="Gene3D" id="2.60.200.20">
    <property type="match status" value="1"/>
</dbReference>
<reference evidence="3 4" key="1">
    <citation type="submission" date="2024-11" db="EMBL/GenBank/DDBJ databases">
        <title>Genome sequencing of Xanthomonas codiaei.</title>
        <authorList>
            <person name="Studholme D.J."/>
        </authorList>
    </citation>
    <scope>NUCLEOTIDE SEQUENCE [LARGE SCALE GENOMIC DNA]</scope>
    <source>
        <strain evidence="3 4">NCPPB 4350</strain>
    </source>
</reference>
<dbReference type="Pfam" id="PF20232">
    <property type="entry name" value="T6SS_FHA_C"/>
    <property type="match status" value="1"/>
</dbReference>
<dbReference type="InterPro" id="IPR017735">
    <property type="entry name" value="T6SS_FHA"/>
</dbReference>
<sequence length="505" mass="53907">MDGLTACPASGEGTAHSTNAVWDYQGDPKAANKKPLRSRSLPSVSRTTFFSEDRSSFAGARVVSSSQLILTVGGAHAAQFGPNAQKRFAGTGGSIGRSDESDWVLAAPGVSRTHAVVRFLNGMYFIEDRSTNGMSLNGAALTRSDPCALSDGDRLQLDSFEIQVQVQPLAVGAEATPAFAPLLEAMDDRTQVAPAPSPLRAAPPESPLDLLDFGAPSAQRKATDDSLEGLLSGSAPRELDPLRLLDPIPAPAPSVVPGAWNHSSASHDHFRPPASGDARATLPENWDMTLGDFAPAASTAAQAVQAAAAAVSAAKQTPGNAPAGMLQLPAELDRIFAIVVDGVMDVLRARAQIKNTFRLPVTVIQRSENNPLKFAATAEDALQKLLAPPSPAFLSGVPAFEDAFDDIRCHQMAMLAGMRAAFDAMLFHFSPDRLEQEADAGGKRLSFGGKGRYWERYRDNFEQLRGDPDDCFRRLFGDEFARAYEAQLARLKSARRQPAVRESQG</sequence>
<evidence type="ECO:0000313" key="4">
    <source>
        <dbReference type="Proteomes" id="UP001637990"/>
    </source>
</evidence>
<dbReference type="InterPro" id="IPR008984">
    <property type="entry name" value="SMAD_FHA_dom_sf"/>
</dbReference>
<dbReference type="CDD" id="cd00060">
    <property type="entry name" value="FHA"/>
    <property type="match status" value="1"/>
</dbReference>
<proteinExistence type="predicted"/>
<protein>
    <submittedName>
        <fullName evidence="3">Type VI secretion system-associated FHA domain protein TagH</fullName>
    </submittedName>
</protein>
<feature type="region of interest" description="Disordered" evidence="1">
    <location>
        <begin position="256"/>
        <end position="275"/>
    </location>
</feature>
<name>A0ABW9MMA4_9XANT</name>
<keyword evidence="4" id="KW-1185">Reference proteome</keyword>
<dbReference type="SUPFAM" id="SSF49879">
    <property type="entry name" value="SMAD/FHA domain"/>
    <property type="match status" value="1"/>
</dbReference>
<dbReference type="InterPro" id="IPR000253">
    <property type="entry name" value="FHA_dom"/>
</dbReference>
<feature type="domain" description="FHA" evidence="2">
    <location>
        <begin position="93"/>
        <end position="141"/>
    </location>
</feature>
<organism evidence="3 4">
    <name type="scientific">Xanthomonas codiaei</name>
    <dbReference type="NCBI Taxonomy" id="56463"/>
    <lineage>
        <taxon>Bacteria</taxon>
        <taxon>Pseudomonadati</taxon>
        <taxon>Pseudomonadota</taxon>
        <taxon>Gammaproteobacteria</taxon>
        <taxon>Lysobacterales</taxon>
        <taxon>Lysobacteraceae</taxon>
        <taxon>Xanthomonas</taxon>
    </lineage>
</organism>
<gene>
    <name evidence="3" type="primary">tagH</name>
    <name evidence="3" type="ORF">ACI6Q5_10345</name>
</gene>
<dbReference type="RefSeq" id="WP_410049697.1">
    <property type="nucleotide sequence ID" value="NZ_JBJGBS010000038.1"/>
</dbReference>
<feature type="region of interest" description="Disordered" evidence="1">
    <location>
        <begin position="1"/>
        <end position="20"/>
    </location>
</feature>
<dbReference type="PROSITE" id="PS50006">
    <property type="entry name" value="FHA_DOMAIN"/>
    <property type="match status" value="1"/>
</dbReference>
<evidence type="ECO:0000259" key="2">
    <source>
        <dbReference type="PROSITE" id="PS50006"/>
    </source>
</evidence>
<evidence type="ECO:0000313" key="3">
    <source>
        <dbReference type="EMBL" id="MFO3705371.1"/>
    </source>
</evidence>
<dbReference type="NCBIfam" id="TIGR03354">
    <property type="entry name" value="VI_FHA"/>
    <property type="match status" value="1"/>
</dbReference>
<comment type="caution">
    <text evidence="3">The sequence shown here is derived from an EMBL/GenBank/DDBJ whole genome shotgun (WGS) entry which is preliminary data.</text>
</comment>
<dbReference type="InterPro" id="IPR046883">
    <property type="entry name" value="T6SS_FHA_C"/>
</dbReference>
<accession>A0ABW9MMA4</accession>
<dbReference type="Proteomes" id="UP001637990">
    <property type="component" value="Unassembled WGS sequence"/>
</dbReference>
<dbReference type="EMBL" id="JBJGBS010000038">
    <property type="protein sequence ID" value="MFO3705371.1"/>
    <property type="molecule type" value="Genomic_DNA"/>
</dbReference>
<evidence type="ECO:0000256" key="1">
    <source>
        <dbReference type="SAM" id="MobiDB-lite"/>
    </source>
</evidence>
<feature type="region of interest" description="Disordered" evidence="1">
    <location>
        <begin position="192"/>
        <end position="212"/>
    </location>
</feature>
<dbReference type="Pfam" id="PF00498">
    <property type="entry name" value="FHA"/>
    <property type="match status" value="1"/>
</dbReference>